<evidence type="ECO:0000256" key="1">
    <source>
        <dbReference type="ARBA" id="ARBA00006525"/>
    </source>
</evidence>
<keyword evidence="5" id="KW-1185">Reference proteome</keyword>
<dbReference type="Pfam" id="PF02481">
    <property type="entry name" value="DNA_processg_A"/>
    <property type="match status" value="1"/>
</dbReference>
<dbReference type="PANTHER" id="PTHR43022">
    <property type="entry name" value="PROTEIN SMF"/>
    <property type="match status" value="1"/>
</dbReference>
<gene>
    <name evidence="4" type="primary">dprA</name>
    <name evidence="4" type="ORF">FOZ74_07080</name>
</gene>
<reference evidence="4 5" key="1">
    <citation type="submission" date="2019-07" db="EMBL/GenBank/DDBJ databases">
        <title>Complete genome sequence of Comamonas sp. NLF 7-7 isolated from livestock.</title>
        <authorList>
            <person name="Kim D.H."/>
            <person name="Kim J.G."/>
        </authorList>
    </citation>
    <scope>NUCLEOTIDE SEQUENCE [LARGE SCALE GENOMIC DNA]</scope>
    <source>
        <strain evidence="4 5">NLF 7-7</strain>
    </source>
</reference>
<dbReference type="InterPro" id="IPR041614">
    <property type="entry name" value="DprA_WH"/>
</dbReference>
<dbReference type="Gene3D" id="3.40.50.450">
    <property type="match status" value="1"/>
</dbReference>
<comment type="similarity">
    <text evidence="1">Belongs to the DprA/Smf family.</text>
</comment>
<dbReference type="KEGG" id="cof:FOZ74_07080"/>
<evidence type="ECO:0000313" key="5">
    <source>
        <dbReference type="Proteomes" id="UP000321199"/>
    </source>
</evidence>
<dbReference type="InterPro" id="IPR036388">
    <property type="entry name" value="WH-like_DNA-bd_sf"/>
</dbReference>
<dbReference type="SUPFAM" id="SSF102405">
    <property type="entry name" value="MCP/YpsA-like"/>
    <property type="match status" value="1"/>
</dbReference>
<dbReference type="Proteomes" id="UP000321199">
    <property type="component" value="Chromosome"/>
</dbReference>
<sequence>MQPGELAAWLRLTTAKGLGAAAARRLLGHFGLPEAVFAHGVPDWGNCLNGAQASSLARHHGPELDALVQRTRQWLETSPGPGIARALVTLADGNYPHALLCTEDPPVLLYAEGSEACLHADALVPAASLAIVGSRSPSAQGVQNARAFGRALREAGLCIVSGLARGVDGAAHEGALAAAPGTGPDTVAVVGTGLDQVYPRAHQALARRIAERGLLLSEYPLGTPPLPANFPRRNRILSGLTRGTLVVEAALASGSLVTARLASEQGREVFAIPGSIHAPQSRGCHALIRQGAKLVETAQDILEELALPGLRAQAQPAPEAGAGAPEAQDPVLRALGFDPLGIDALMARTGMDAASLQLRLLELELAGNVARLPGGLFQQTAST</sequence>
<dbReference type="AlphaFoldDB" id="A0A5B8RY63"/>
<accession>A0A5B8RY63</accession>
<feature type="domain" description="Smf/DprA SLOG" evidence="2">
    <location>
        <begin position="87"/>
        <end position="305"/>
    </location>
</feature>
<evidence type="ECO:0000313" key="4">
    <source>
        <dbReference type="EMBL" id="QEA12807.1"/>
    </source>
</evidence>
<evidence type="ECO:0000259" key="2">
    <source>
        <dbReference type="Pfam" id="PF02481"/>
    </source>
</evidence>
<protein>
    <submittedName>
        <fullName evidence="4">DNA-protecting protein DprA</fullName>
    </submittedName>
</protein>
<dbReference type="Gene3D" id="1.10.10.10">
    <property type="entry name" value="Winged helix-like DNA-binding domain superfamily/Winged helix DNA-binding domain"/>
    <property type="match status" value="1"/>
</dbReference>
<evidence type="ECO:0000259" key="3">
    <source>
        <dbReference type="Pfam" id="PF17782"/>
    </source>
</evidence>
<dbReference type="GO" id="GO:0009294">
    <property type="term" value="P:DNA-mediated transformation"/>
    <property type="evidence" value="ECO:0007669"/>
    <property type="project" value="InterPro"/>
</dbReference>
<dbReference type="RefSeq" id="WP_146912400.1">
    <property type="nucleotide sequence ID" value="NZ_CP042344.1"/>
</dbReference>
<dbReference type="PANTHER" id="PTHR43022:SF1">
    <property type="entry name" value="PROTEIN SMF"/>
    <property type="match status" value="1"/>
</dbReference>
<dbReference type="Pfam" id="PF17782">
    <property type="entry name" value="WHD_DprA"/>
    <property type="match status" value="1"/>
</dbReference>
<dbReference type="InterPro" id="IPR003488">
    <property type="entry name" value="DprA"/>
</dbReference>
<dbReference type="NCBIfam" id="TIGR00732">
    <property type="entry name" value="dprA"/>
    <property type="match status" value="1"/>
</dbReference>
<dbReference type="InterPro" id="IPR057666">
    <property type="entry name" value="DrpA_SLOG"/>
</dbReference>
<organism evidence="4 5">
    <name type="scientific">Comamonas flocculans</name>
    <dbReference type="NCBI Taxonomy" id="2597701"/>
    <lineage>
        <taxon>Bacteria</taxon>
        <taxon>Pseudomonadati</taxon>
        <taxon>Pseudomonadota</taxon>
        <taxon>Betaproteobacteria</taxon>
        <taxon>Burkholderiales</taxon>
        <taxon>Comamonadaceae</taxon>
        <taxon>Comamonas</taxon>
    </lineage>
</organism>
<dbReference type="OrthoDB" id="9785707at2"/>
<feature type="domain" description="DprA winged helix" evidence="3">
    <location>
        <begin position="315"/>
        <end position="375"/>
    </location>
</feature>
<dbReference type="EMBL" id="CP042344">
    <property type="protein sequence ID" value="QEA12807.1"/>
    <property type="molecule type" value="Genomic_DNA"/>
</dbReference>
<name>A0A5B8RY63_9BURK</name>
<proteinExistence type="inferred from homology"/>